<dbReference type="EMBL" id="LUGH01000352">
    <property type="protein sequence ID" value="OBZ85849.1"/>
    <property type="molecule type" value="Genomic_DNA"/>
</dbReference>
<dbReference type="GO" id="GO:0008233">
    <property type="term" value="F:peptidase activity"/>
    <property type="evidence" value="ECO:0007669"/>
    <property type="project" value="InterPro"/>
</dbReference>
<dbReference type="InterPro" id="IPR029058">
    <property type="entry name" value="AB_hydrolase_fold"/>
</dbReference>
<dbReference type="InterPro" id="IPR002410">
    <property type="entry name" value="Peptidase_S33"/>
</dbReference>
<dbReference type="STRING" id="101091.A0A1C7NAU8"/>
<dbReference type="InterPro" id="IPR000073">
    <property type="entry name" value="AB_hydrolase_1"/>
</dbReference>
<organism evidence="4 5">
    <name type="scientific">Choanephora cucurbitarum</name>
    <dbReference type="NCBI Taxonomy" id="101091"/>
    <lineage>
        <taxon>Eukaryota</taxon>
        <taxon>Fungi</taxon>
        <taxon>Fungi incertae sedis</taxon>
        <taxon>Mucoromycota</taxon>
        <taxon>Mucoromycotina</taxon>
        <taxon>Mucoromycetes</taxon>
        <taxon>Mucorales</taxon>
        <taxon>Mucorineae</taxon>
        <taxon>Choanephoraceae</taxon>
        <taxon>Choanephoroideae</taxon>
        <taxon>Choanephora</taxon>
    </lineage>
</organism>
<dbReference type="Gene3D" id="3.40.50.1820">
    <property type="entry name" value="alpha/beta hydrolase"/>
    <property type="match status" value="1"/>
</dbReference>
<evidence type="ECO:0000256" key="2">
    <source>
        <dbReference type="ARBA" id="ARBA00022801"/>
    </source>
</evidence>
<dbReference type="GO" id="GO:0006508">
    <property type="term" value="P:proteolysis"/>
    <property type="evidence" value="ECO:0007669"/>
    <property type="project" value="InterPro"/>
</dbReference>
<evidence type="ECO:0000313" key="5">
    <source>
        <dbReference type="Proteomes" id="UP000093000"/>
    </source>
</evidence>
<dbReference type="Pfam" id="PF00561">
    <property type="entry name" value="Abhydrolase_1"/>
    <property type="match status" value="1"/>
</dbReference>
<dbReference type="OrthoDB" id="1898734at2759"/>
<evidence type="ECO:0000259" key="3">
    <source>
        <dbReference type="Pfam" id="PF00561"/>
    </source>
</evidence>
<dbReference type="InParanoid" id="A0A1C7NAU8"/>
<protein>
    <submittedName>
        <fullName evidence="4">Proline iminopeptidase</fullName>
    </submittedName>
</protein>
<name>A0A1C7NAU8_9FUNG</name>
<comment type="similarity">
    <text evidence="1">Belongs to the peptidase S33 family.</text>
</comment>
<proteinExistence type="inferred from homology"/>
<evidence type="ECO:0000256" key="1">
    <source>
        <dbReference type="ARBA" id="ARBA00010088"/>
    </source>
</evidence>
<sequence length="459" mass="52433">MHPLDSSVESFSIPGAQVFERYFECPLDYANETTSSKIRVFVRHLVPIEKVSLMKKMPFFLYLQGGPGFECALPSSGTSGWVKVAFERGYQVLLLDQRGTGLSSQISTESLDQLFKTDEEKAEYLAHFRADNIVRDCEHIRKELTAGRSSDEESRISLLGQSFGGFCITTYLSLFPDSIQEAYITGGVPPLSDNPDQVYRALYPRIAKKNTLYYKKFPRDVARVRQIHDYLSSNKVILPNGGCLSERRFLQLGLMFGGSGGYDAVHIAVQSAAEDLDRLGRLSYRTLNMIQSMQSWDTNVIYAILHEAIYCQSNQSSRWSAERLLKEEPFCTTFEWRSENLKKDQPVFFTGETIYPFMFEDYAELRPLKQVAHLLAEKQWTSLYDVQTLNKLKGVCVAGVSYFDDMYVDRELSEQTAAEINGFQQWITNEYAHNGLRVDGERILNYLVKLARGDESFNR</sequence>
<dbReference type="SUPFAM" id="SSF53474">
    <property type="entry name" value="alpha/beta-Hydrolases"/>
    <property type="match status" value="1"/>
</dbReference>
<dbReference type="InterPro" id="IPR051601">
    <property type="entry name" value="Serine_prot/Carboxylest_S33"/>
</dbReference>
<dbReference type="PRINTS" id="PR00793">
    <property type="entry name" value="PROAMNOPTASE"/>
</dbReference>
<dbReference type="Proteomes" id="UP000093000">
    <property type="component" value="Unassembled WGS sequence"/>
</dbReference>
<keyword evidence="5" id="KW-1185">Reference proteome</keyword>
<keyword evidence="2" id="KW-0378">Hydrolase</keyword>
<dbReference type="AlphaFoldDB" id="A0A1C7NAU8"/>
<reference evidence="4 5" key="1">
    <citation type="submission" date="2016-03" db="EMBL/GenBank/DDBJ databases">
        <title>Choanephora cucurbitarum.</title>
        <authorList>
            <person name="Min B."/>
            <person name="Park H."/>
            <person name="Park J.-H."/>
            <person name="Shin H.-D."/>
            <person name="Choi I.-G."/>
        </authorList>
    </citation>
    <scope>NUCLEOTIDE SEQUENCE [LARGE SCALE GENOMIC DNA]</scope>
    <source>
        <strain evidence="4 5">KUS-F28377</strain>
    </source>
</reference>
<accession>A0A1C7NAU8</accession>
<feature type="domain" description="AB hydrolase-1" evidence="3">
    <location>
        <begin position="60"/>
        <end position="221"/>
    </location>
</feature>
<comment type="caution">
    <text evidence="4">The sequence shown here is derived from an EMBL/GenBank/DDBJ whole genome shotgun (WGS) entry which is preliminary data.</text>
</comment>
<gene>
    <name evidence="4" type="primary">pip</name>
    <name evidence="4" type="ORF">A0J61_06107</name>
</gene>
<dbReference type="PANTHER" id="PTHR43248:SF2">
    <property type="entry name" value="PROLYL AMINOPEPTIDASE"/>
    <property type="match status" value="1"/>
</dbReference>
<evidence type="ECO:0000313" key="4">
    <source>
        <dbReference type="EMBL" id="OBZ85849.1"/>
    </source>
</evidence>
<dbReference type="PANTHER" id="PTHR43248">
    <property type="entry name" value="2-SUCCINYL-6-HYDROXY-2,4-CYCLOHEXADIENE-1-CARBOXYLATE SYNTHASE"/>
    <property type="match status" value="1"/>
</dbReference>